<dbReference type="GO" id="GO:0003676">
    <property type="term" value="F:nucleic acid binding"/>
    <property type="evidence" value="ECO:0007669"/>
    <property type="project" value="InterPro"/>
</dbReference>
<evidence type="ECO:0000313" key="1">
    <source>
        <dbReference type="EMBL" id="NVZ11613.1"/>
    </source>
</evidence>
<dbReference type="InterPro" id="IPR036397">
    <property type="entry name" value="RNaseH_sf"/>
</dbReference>
<gene>
    <name evidence="1" type="ORF">HW932_20395</name>
</gene>
<sequence length="184" mass="20366">MSLDSPSSLSTLFVSLRTTSGFPHNGELLEIAVLHEDGRWLFESLVRPQWHTEWPDAAAKHGIKPADVQEAPTIDSLLPLIAPVLQGQRVVIFNAPVEACSPGLTRVLAGVAEIRCLMREFAPVYGEWNTRRGAYRWKGLATAAYHVGFNWPPGPRQARHECLATQAVWRYLLDTAQPAMAQSA</sequence>
<dbReference type="InterPro" id="IPR012337">
    <property type="entry name" value="RNaseH-like_sf"/>
</dbReference>
<dbReference type="RefSeq" id="WP_176978305.1">
    <property type="nucleotide sequence ID" value="NZ_JABZEO010000028.1"/>
</dbReference>
<keyword evidence="2" id="KW-1185">Reference proteome</keyword>
<keyword evidence="1" id="KW-0540">Nuclease</keyword>
<comment type="caution">
    <text evidence="1">The sequence shown here is derived from an EMBL/GenBank/DDBJ whole genome shotgun (WGS) entry which is preliminary data.</text>
</comment>
<dbReference type="SUPFAM" id="SSF53098">
    <property type="entry name" value="Ribonuclease H-like"/>
    <property type="match status" value="1"/>
</dbReference>
<name>A0A850RRS0_9GAMM</name>
<reference evidence="1 2" key="1">
    <citation type="submission" date="2020-06" db="EMBL/GenBank/DDBJ databases">
        <title>Whole-genome sequence of Allochromatium humboldtianum DSM 21881, type strain.</title>
        <authorList>
            <person name="Kyndt J.A."/>
            <person name="Meyer T.E."/>
        </authorList>
    </citation>
    <scope>NUCLEOTIDE SEQUENCE [LARGE SCALE GENOMIC DNA]</scope>
    <source>
        <strain evidence="1 2">DSM 21881</strain>
    </source>
</reference>
<dbReference type="AlphaFoldDB" id="A0A850RRS0"/>
<dbReference type="EMBL" id="JABZEO010000028">
    <property type="protein sequence ID" value="NVZ11613.1"/>
    <property type="molecule type" value="Genomic_DNA"/>
</dbReference>
<accession>A0A850RRS0</accession>
<dbReference type="GO" id="GO:0004527">
    <property type="term" value="F:exonuclease activity"/>
    <property type="evidence" value="ECO:0007669"/>
    <property type="project" value="UniProtKB-KW"/>
</dbReference>
<dbReference type="Proteomes" id="UP000592294">
    <property type="component" value="Unassembled WGS sequence"/>
</dbReference>
<organism evidence="1 2">
    <name type="scientific">Allochromatium humboldtianum</name>
    <dbReference type="NCBI Taxonomy" id="504901"/>
    <lineage>
        <taxon>Bacteria</taxon>
        <taxon>Pseudomonadati</taxon>
        <taxon>Pseudomonadota</taxon>
        <taxon>Gammaproteobacteria</taxon>
        <taxon>Chromatiales</taxon>
        <taxon>Chromatiaceae</taxon>
        <taxon>Allochromatium</taxon>
    </lineage>
</organism>
<evidence type="ECO:0000313" key="2">
    <source>
        <dbReference type="Proteomes" id="UP000592294"/>
    </source>
</evidence>
<keyword evidence="1" id="KW-0269">Exonuclease</keyword>
<proteinExistence type="predicted"/>
<protein>
    <submittedName>
        <fullName evidence="1">3'-5' exonuclease</fullName>
    </submittedName>
</protein>
<dbReference type="Gene3D" id="3.30.420.10">
    <property type="entry name" value="Ribonuclease H-like superfamily/Ribonuclease H"/>
    <property type="match status" value="1"/>
</dbReference>
<keyword evidence="1" id="KW-0378">Hydrolase</keyword>